<evidence type="ECO:0000313" key="2">
    <source>
        <dbReference type="Proteomes" id="UP000469011"/>
    </source>
</evidence>
<organism evidence="1 2">
    <name type="scientific">Jiella pacifica</name>
    <dbReference type="NCBI Taxonomy" id="2696469"/>
    <lineage>
        <taxon>Bacteria</taxon>
        <taxon>Pseudomonadati</taxon>
        <taxon>Pseudomonadota</taxon>
        <taxon>Alphaproteobacteria</taxon>
        <taxon>Hyphomicrobiales</taxon>
        <taxon>Aurantimonadaceae</taxon>
        <taxon>Jiella</taxon>
    </lineage>
</organism>
<protein>
    <submittedName>
        <fullName evidence="1">Plasmid replication initiator RepA</fullName>
    </submittedName>
</protein>
<comment type="caution">
    <text evidence="1">The sequence shown here is derived from an EMBL/GenBank/DDBJ whole genome shotgun (WGS) entry which is preliminary data.</text>
</comment>
<dbReference type="InterPro" id="IPR018777">
    <property type="entry name" value="Replication_initiator_prot_A"/>
</dbReference>
<dbReference type="RefSeq" id="WP_163466289.1">
    <property type="nucleotide sequence ID" value="NZ_JAAAMG010000040.1"/>
</dbReference>
<dbReference type="EMBL" id="JAAAMG010000040">
    <property type="protein sequence ID" value="NDW07834.1"/>
    <property type="molecule type" value="Genomic_DNA"/>
</dbReference>
<dbReference type="AlphaFoldDB" id="A0A6N9T8S0"/>
<reference evidence="1 2" key="1">
    <citation type="submission" date="2020-01" db="EMBL/GenBank/DDBJ databases">
        <title>Jiella pacifica sp. nov.</title>
        <authorList>
            <person name="Xue Z."/>
            <person name="Zhu S."/>
            <person name="Chen J."/>
            <person name="Yang J."/>
        </authorList>
    </citation>
    <scope>NUCLEOTIDE SEQUENCE [LARGE SCALE GENOMIC DNA]</scope>
    <source>
        <strain evidence="1 2">40Bstr34</strain>
    </source>
</reference>
<evidence type="ECO:0000313" key="1">
    <source>
        <dbReference type="EMBL" id="NDW07834.1"/>
    </source>
</evidence>
<dbReference type="Pfam" id="PF10134">
    <property type="entry name" value="RPA"/>
    <property type="match status" value="1"/>
</dbReference>
<gene>
    <name evidence="1" type="ORF">GTK09_25855</name>
</gene>
<accession>A0A6N9T8S0</accession>
<name>A0A6N9T8S0_9HYPH</name>
<sequence length="346" mass="39955">MGNLLPDRHPNKDFFILDVSDASPKDDLASMEHPVFSLSVKPDMRELDYTHNGRRLRVVPSGRGLATIMDKDILLYCISKLVHKLNHGKEITPWVELSAHEVMVATNWNTGKRDYGRFEDALLRLRGTTIVTDIRTDDHMQTKGFGLIEEFEIDRKDENGELSPFGRMTKVRIKVSDWTFRAVKGMEVLTINPAYFRLRRPLERRLYELARKHVGEQERPFSIKIANLQKKVGSNSPEKKFRFFLKEIAADEHLPDYLIRLEGDQVVMSRAPRKPRQQASFDFGTAALQVSAEGMERAREAAPGYDIYALYDDWCRFCLDKGETVRNPDGAFIGFCRKKHEKQPLR</sequence>
<proteinExistence type="predicted"/>
<keyword evidence="2" id="KW-1185">Reference proteome</keyword>
<dbReference type="Proteomes" id="UP000469011">
    <property type="component" value="Unassembled WGS sequence"/>
</dbReference>